<feature type="transmembrane region" description="Helical" evidence="1">
    <location>
        <begin position="207"/>
        <end position="227"/>
    </location>
</feature>
<organism evidence="2 3">
    <name type="scientific">Bacillus aerius</name>
    <dbReference type="NCBI Taxonomy" id="293388"/>
    <lineage>
        <taxon>Bacteria</taxon>
        <taxon>Bacillati</taxon>
        <taxon>Bacillota</taxon>
        <taxon>Bacilli</taxon>
        <taxon>Bacillales</taxon>
        <taxon>Bacillaceae</taxon>
        <taxon>Bacillus</taxon>
    </lineage>
</organism>
<feature type="transmembrane region" description="Helical" evidence="1">
    <location>
        <begin position="172"/>
        <end position="195"/>
    </location>
</feature>
<evidence type="ECO:0000313" key="2">
    <source>
        <dbReference type="EMBL" id="MBA8917973.1"/>
    </source>
</evidence>
<feature type="transmembrane region" description="Helical" evidence="1">
    <location>
        <begin position="105"/>
        <end position="125"/>
    </location>
</feature>
<keyword evidence="1" id="KW-0812">Transmembrane</keyword>
<feature type="transmembrane region" description="Helical" evidence="1">
    <location>
        <begin position="6"/>
        <end position="24"/>
    </location>
</feature>
<proteinExistence type="predicted"/>
<accession>A0ABR6B259</accession>
<feature type="transmembrane region" description="Helical" evidence="1">
    <location>
        <begin position="247"/>
        <end position="267"/>
    </location>
</feature>
<dbReference type="RefSeq" id="WP_116306732.1">
    <property type="nucleotide sequence ID" value="NZ_JACJIG010000002.1"/>
</dbReference>
<keyword evidence="1" id="KW-1133">Transmembrane helix</keyword>
<feature type="transmembrane region" description="Helical" evidence="1">
    <location>
        <begin position="82"/>
        <end position="99"/>
    </location>
</feature>
<feature type="transmembrane region" description="Helical" evidence="1">
    <location>
        <begin position="137"/>
        <end position="160"/>
    </location>
</feature>
<name>A0ABR6B259_9BACI</name>
<gene>
    <name evidence="2" type="ORF">HNP39_001694</name>
</gene>
<dbReference type="Proteomes" id="UP000517315">
    <property type="component" value="Unassembled WGS sequence"/>
</dbReference>
<keyword evidence="1" id="KW-0472">Membrane</keyword>
<evidence type="ECO:0000313" key="3">
    <source>
        <dbReference type="Proteomes" id="UP000517315"/>
    </source>
</evidence>
<keyword evidence="3" id="KW-1185">Reference proteome</keyword>
<comment type="caution">
    <text evidence="2">The sequence shown here is derived from an EMBL/GenBank/DDBJ whole genome shotgun (WGS) entry which is preliminary data.</text>
</comment>
<reference evidence="2 3" key="1">
    <citation type="submission" date="2020-08" db="EMBL/GenBank/DDBJ databases">
        <title>Functional genomics of gut bacteria from endangered species of beetles.</title>
        <authorList>
            <person name="Carlos-Shanley C."/>
        </authorList>
    </citation>
    <scope>NUCLEOTIDE SEQUENCE [LARGE SCALE GENOMIC DNA]</scope>
    <source>
        <strain evidence="2 3">S00152</strain>
    </source>
</reference>
<sequence length="283" mass="32666">MLELLSVILTIIAAVLGIIGFITARDNKTNISVKGDGNKINIGKTKIINKIIQPTVHQSHNIIHRVEKSSQNSGTEKEISKFLGWLFVSILFGLIYFSYLNFFNMILIVIFIIRYTFYIRASFAIKTLNRSFNELKFTLAFINMFFLLGLIICLLLIPIPKELIEVDKDLKFNISIFSQGMNSILSWLGSVIPYIISNWGKDSINYLIGRSLGLFLITFFIIMSTTRRALPTVKEGEKTFTIFSECMFIPIFVIMLIFCFLFPWIAFDIKDQLYPYWDEWLKG</sequence>
<evidence type="ECO:0000256" key="1">
    <source>
        <dbReference type="SAM" id="Phobius"/>
    </source>
</evidence>
<dbReference type="EMBL" id="JACJIG010000002">
    <property type="protein sequence ID" value="MBA8917973.1"/>
    <property type="molecule type" value="Genomic_DNA"/>
</dbReference>
<protein>
    <submittedName>
        <fullName evidence="2">Uncharacterized protein</fullName>
    </submittedName>
</protein>